<keyword evidence="4 5" id="KW-0539">Nucleus</keyword>
<dbReference type="GO" id="GO:0042256">
    <property type="term" value="P:cytosolic ribosome assembly"/>
    <property type="evidence" value="ECO:0007669"/>
    <property type="project" value="UniProtKB-UniRule"/>
</dbReference>
<keyword evidence="1 5" id="KW-0963">Cytoplasm</keyword>
<sequence length="250" mass="27185">MTEGAERIHFENSNEIGCFARLTNTYCICASGGSENFFSFIEERLGHHIPVIHGSICETRLVGNLTAGNKNGILVPMETTDDELQVLRDSLPDSVRVKRVEERLSALGNTIACNDYFALIHPELDKETEEMIVDVLGVEAFRTTIGSNALVGSYCTFNNKGGMVHPMVSTGELDELSSLLQIPLCTGTVNRGSDVIGGGLVVNDWAAFCGNDTTTTELTVIDAIFKIKDSMTEENEFSSDMKGALIDTFS</sequence>
<dbReference type="Gene3D" id="3.75.10.10">
    <property type="entry name" value="L-arginine/glycine Amidinotransferase, Chain A"/>
    <property type="match status" value="1"/>
</dbReference>
<keyword evidence="3 5" id="KW-0648">Protein biosynthesis</keyword>
<keyword evidence="2 5" id="KW-0396">Initiation factor</keyword>
<dbReference type="FunFam" id="3.75.10.10:FF:000001">
    <property type="entry name" value="Eukaryotic translation initiation factor 6"/>
    <property type="match status" value="1"/>
</dbReference>
<dbReference type="HAMAP" id="MF_00032">
    <property type="entry name" value="eIF_6"/>
    <property type="match status" value="1"/>
</dbReference>
<dbReference type="GO" id="GO:0042273">
    <property type="term" value="P:ribosomal large subunit biogenesis"/>
    <property type="evidence" value="ECO:0007669"/>
    <property type="project" value="UniProtKB-UniRule"/>
</dbReference>
<dbReference type="GO" id="GO:0003743">
    <property type="term" value="F:translation initiation factor activity"/>
    <property type="evidence" value="ECO:0007669"/>
    <property type="project" value="UniProtKB-UniRule"/>
</dbReference>
<evidence type="ECO:0000256" key="3">
    <source>
        <dbReference type="ARBA" id="ARBA00022917"/>
    </source>
</evidence>
<evidence type="ECO:0000256" key="5">
    <source>
        <dbReference type="HAMAP-Rule" id="MF_03132"/>
    </source>
</evidence>
<evidence type="ECO:0000256" key="2">
    <source>
        <dbReference type="ARBA" id="ARBA00022540"/>
    </source>
</evidence>
<evidence type="ECO:0000313" key="7">
    <source>
        <dbReference type="Proteomes" id="UP001295684"/>
    </source>
</evidence>
<dbReference type="EMBL" id="CAMPGE010020759">
    <property type="protein sequence ID" value="CAI2378964.1"/>
    <property type="molecule type" value="Genomic_DNA"/>
</dbReference>
<protein>
    <recommendedName>
        <fullName evidence="5">Eukaryotic translation initiation factor 6</fullName>
        <shortName evidence="5">eIF-6</shortName>
    </recommendedName>
</protein>
<dbReference type="PANTHER" id="PTHR10784">
    <property type="entry name" value="TRANSLATION INITIATION FACTOR 6"/>
    <property type="match status" value="1"/>
</dbReference>
<comment type="function">
    <text evidence="5">Binds to the 60S ribosomal subunit and prevents its association with the 40S ribosomal subunit to form the 80S initiation complex in the cytoplasm. May also be involved in ribosome biogenesis.</text>
</comment>
<evidence type="ECO:0000313" key="6">
    <source>
        <dbReference type="EMBL" id="CAI2378964.1"/>
    </source>
</evidence>
<dbReference type="GO" id="GO:0005730">
    <property type="term" value="C:nucleolus"/>
    <property type="evidence" value="ECO:0007669"/>
    <property type="project" value="UniProtKB-SubCell"/>
</dbReference>
<dbReference type="GO" id="GO:0043023">
    <property type="term" value="F:ribosomal large subunit binding"/>
    <property type="evidence" value="ECO:0007669"/>
    <property type="project" value="UniProtKB-UniRule"/>
</dbReference>
<dbReference type="AlphaFoldDB" id="A0AAD2D2Z2"/>
<name>A0AAD2D2Z2_EUPCR</name>
<gene>
    <name evidence="5" type="primary">EIF6</name>
    <name evidence="6" type="ORF">ECRASSUSDP1_LOCUS20368</name>
</gene>
<dbReference type="Pfam" id="PF01912">
    <property type="entry name" value="eIF-6"/>
    <property type="match status" value="1"/>
</dbReference>
<dbReference type="InterPro" id="IPR002769">
    <property type="entry name" value="eIF6"/>
</dbReference>
<comment type="caution">
    <text evidence="6">The sequence shown here is derived from an EMBL/GenBank/DDBJ whole genome shotgun (WGS) entry which is preliminary data.</text>
</comment>
<dbReference type="Proteomes" id="UP001295684">
    <property type="component" value="Unassembled WGS sequence"/>
</dbReference>
<evidence type="ECO:0000256" key="4">
    <source>
        <dbReference type="ARBA" id="ARBA00023242"/>
    </source>
</evidence>
<evidence type="ECO:0000256" key="1">
    <source>
        <dbReference type="ARBA" id="ARBA00022490"/>
    </source>
</evidence>
<dbReference type="GO" id="GO:0005737">
    <property type="term" value="C:cytoplasm"/>
    <property type="evidence" value="ECO:0007669"/>
    <property type="project" value="UniProtKB-SubCell"/>
</dbReference>
<keyword evidence="7" id="KW-1185">Reference proteome</keyword>
<dbReference type="SUPFAM" id="SSF55909">
    <property type="entry name" value="Pentein"/>
    <property type="match status" value="1"/>
</dbReference>
<comment type="similarity">
    <text evidence="5">Belongs to the eIF-6 family.</text>
</comment>
<dbReference type="NCBIfam" id="TIGR00323">
    <property type="entry name" value="eIF-6"/>
    <property type="match status" value="1"/>
</dbReference>
<proteinExistence type="inferred from homology"/>
<dbReference type="PIRSF" id="PIRSF006413">
    <property type="entry name" value="IF-6"/>
    <property type="match status" value="1"/>
</dbReference>
<organism evidence="6 7">
    <name type="scientific">Euplotes crassus</name>
    <dbReference type="NCBI Taxonomy" id="5936"/>
    <lineage>
        <taxon>Eukaryota</taxon>
        <taxon>Sar</taxon>
        <taxon>Alveolata</taxon>
        <taxon>Ciliophora</taxon>
        <taxon>Intramacronucleata</taxon>
        <taxon>Spirotrichea</taxon>
        <taxon>Hypotrichia</taxon>
        <taxon>Euplotida</taxon>
        <taxon>Euplotidae</taxon>
        <taxon>Moneuplotes</taxon>
    </lineage>
</organism>
<keyword evidence="5" id="KW-0690">Ribosome biogenesis</keyword>
<dbReference type="CDD" id="cd00527">
    <property type="entry name" value="IF6"/>
    <property type="match status" value="1"/>
</dbReference>
<comment type="subcellular location">
    <subcellularLocation>
        <location evidence="5">Cytoplasm</location>
    </subcellularLocation>
    <subcellularLocation>
        <location evidence="5">Nucleus</location>
        <location evidence="5">Nucleolus</location>
    </subcellularLocation>
    <text evidence="5">Shuttles between cytoplasm and nucleus/nucleolus.</text>
</comment>
<dbReference type="SMART" id="SM00654">
    <property type="entry name" value="eIF6"/>
    <property type="match status" value="1"/>
</dbReference>
<reference evidence="6" key="1">
    <citation type="submission" date="2023-07" db="EMBL/GenBank/DDBJ databases">
        <authorList>
            <consortium name="AG Swart"/>
            <person name="Singh M."/>
            <person name="Singh A."/>
            <person name="Seah K."/>
            <person name="Emmerich C."/>
        </authorList>
    </citation>
    <scope>NUCLEOTIDE SEQUENCE</scope>
    <source>
        <strain evidence="6">DP1</strain>
    </source>
</reference>
<accession>A0AAD2D2Z2</accession>
<comment type="subunit">
    <text evidence="5">Monomer. Associates with the 60S ribosomal subunit.</text>
</comment>